<dbReference type="STRING" id="239498.AXK60_04620"/>
<sequence>MDNFRDVAGLDGYAAEGGRMRRGVLYRSNALDATSIDAERLAAAGLTGVFDLRMTVEVTPKPDVVPDGARYVRFNVIGDEVELGALDPRSLKDADGARGLLTDVYRMFVTEDNARAQFAGLVRAIAGDPGAQVFHCSAGKDRTGWAAAIAQRLVGVSADDVMADYLLTNEYSAATIDKIAAGAAAERGAAVGEAARVLAGVFPEALEAAFAEADAQYGGFEGYVRDGLGLNDGIVERLRAKLVA</sequence>
<dbReference type="PROSITE" id="PS00383">
    <property type="entry name" value="TYR_PHOSPHATASE_1"/>
    <property type="match status" value="1"/>
</dbReference>
<dbReference type="OrthoDB" id="1188001at2"/>
<dbReference type="RefSeq" id="WP_068569831.1">
    <property type="nucleotide sequence ID" value="NZ_LSRF01000001.1"/>
</dbReference>
<dbReference type="InterPro" id="IPR029021">
    <property type="entry name" value="Prot-tyrosine_phosphatase-like"/>
</dbReference>
<dbReference type="AlphaFoldDB" id="A0A138AXK8"/>
<dbReference type="EMBL" id="LSRF01000001">
    <property type="protein sequence ID" value="KXP15142.1"/>
    <property type="molecule type" value="Genomic_DNA"/>
</dbReference>
<dbReference type="Pfam" id="PF13350">
    <property type="entry name" value="Y_phosphatase3"/>
    <property type="match status" value="1"/>
</dbReference>
<evidence type="ECO:0000313" key="1">
    <source>
        <dbReference type="EMBL" id="KXP15142.1"/>
    </source>
</evidence>
<reference evidence="2" key="1">
    <citation type="submission" date="2016-02" db="EMBL/GenBank/DDBJ databases">
        <authorList>
            <person name="Wen L."/>
            <person name="He K."/>
            <person name="Yang H."/>
        </authorList>
    </citation>
    <scope>NUCLEOTIDE SEQUENCE [LARGE SCALE GENOMIC DNA]</scope>
    <source>
        <strain evidence="2">JCM 15929</strain>
    </source>
</reference>
<name>A0A138AXK8_9ACTN</name>
<accession>A0A138AXK8</accession>
<proteinExistence type="predicted"/>
<organism evidence="1 2">
    <name type="scientific">Tsukamurella pseudospumae</name>
    <dbReference type="NCBI Taxonomy" id="239498"/>
    <lineage>
        <taxon>Bacteria</taxon>
        <taxon>Bacillati</taxon>
        <taxon>Actinomycetota</taxon>
        <taxon>Actinomycetes</taxon>
        <taxon>Mycobacteriales</taxon>
        <taxon>Tsukamurellaceae</taxon>
        <taxon>Tsukamurella</taxon>
    </lineage>
</organism>
<dbReference type="Proteomes" id="UP000070258">
    <property type="component" value="Unassembled WGS sequence"/>
</dbReference>
<gene>
    <name evidence="1" type="ORF">AXK60_04620</name>
</gene>
<dbReference type="InterPro" id="IPR016130">
    <property type="entry name" value="Tyr_Pase_AS"/>
</dbReference>
<dbReference type="Gene3D" id="3.90.190.10">
    <property type="entry name" value="Protein tyrosine phosphatase superfamily"/>
    <property type="match status" value="1"/>
</dbReference>
<comment type="caution">
    <text evidence="1">The sequence shown here is derived from an EMBL/GenBank/DDBJ whole genome shotgun (WGS) entry which is preliminary data.</text>
</comment>
<evidence type="ECO:0008006" key="3">
    <source>
        <dbReference type="Google" id="ProtNLM"/>
    </source>
</evidence>
<dbReference type="SUPFAM" id="SSF52799">
    <property type="entry name" value="(Phosphotyrosine protein) phosphatases II"/>
    <property type="match status" value="1"/>
</dbReference>
<protein>
    <recommendedName>
        <fullName evidence="3">Protein tyrosine phosphatase</fullName>
    </recommendedName>
</protein>
<dbReference type="GO" id="GO:0004721">
    <property type="term" value="F:phosphoprotein phosphatase activity"/>
    <property type="evidence" value="ECO:0007669"/>
    <property type="project" value="InterPro"/>
</dbReference>
<dbReference type="InterPro" id="IPR026893">
    <property type="entry name" value="Tyr/Ser_Pase_IphP-type"/>
</dbReference>
<evidence type="ECO:0000313" key="2">
    <source>
        <dbReference type="Proteomes" id="UP000070258"/>
    </source>
</evidence>